<name>A0ABY4DY10_9NEIS</name>
<dbReference type="PANTHER" id="PTHR30537">
    <property type="entry name" value="HTH-TYPE TRANSCRIPTIONAL REGULATOR"/>
    <property type="match status" value="1"/>
</dbReference>
<dbReference type="Gene3D" id="1.10.10.10">
    <property type="entry name" value="Winged helix-like DNA-binding domain superfamily/Winged helix DNA-binding domain"/>
    <property type="match status" value="1"/>
</dbReference>
<reference evidence="6 7" key="1">
    <citation type="journal article" date="2022" name="Res Sq">
        <title>Evolution of multicellular longitudinally dividing oral cavity symbionts (Neisseriaceae).</title>
        <authorList>
            <person name="Nyongesa S."/>
            <person name="Weber P."/>
            <person name="Bernet E."/>
            <person name="Pullido F."/>
            <person name="Nieckarz M."/>
            <person name="Delaby M."/>
            <person name="Nieves C."/>
            <person name="Viehboeck T."/>
            <person name="Krause N."/>
            <person name="Rivera-Millot A."/>
            <person name="Nakamura A."/>
            <person name="Vischer N."/>
            <person name="VanNieuwenhze M."/>
            <person name="Brun Y."/>
            <person name="Cava F."/>
            <person name="Bulgheresi S."/>
            <person name="Veyrier F."/>
        </authorList>
    </citation>
    <scope>NUCLEOTIDE SEQUENCE [LARGE SCALE GENOMIC DNA]</scope>
    <source>
        <strain evidence="6 7">SN4</strain>
    </source>
</reference>
<evidence type="ECO:0000313" key="6">
    <source>
        <dbReference type="EMBL" id="UOO87973.1"/>
    </source>
</evidence>
<dbReference type="SUPFAM" id="SSF53850">
    <property type="entry name" value="Periplasmic binding protein-like II"/>
    <property type="match status" value="1"/>
</dbReference>
<dbReference type="InterPro" id="IPR036388">
    <property type="entry name" value="WH-like_DNA-bd_sf"/>
</dbReference>
<dbReference type="EMBL" id="CP091511">
    <property type="protein sequence ID" value="UOO87973.1"/>
    <property type="molecule type" value="Genomic_DNA"/>
</dbReference>
<organism evidence="6 7">
    <name type="scientific">Vitreoscilla massiliensis</name>
    <dbReference type="NCBI Taxonomy" id="1689272"/>
    <lineage>
        <taxon>Bacteria</taxon>
        <taxon>Pseudomonadati</taxon>
        <taxon>Pseudomonadota</taxon>
        <taxon>Betaproteobacteria</taxon>
        <taxon>Neisseriales</taxon>
        <taxon>Neisseriaceae</taxon>
        <taxon>Vitreoscilla</taxon>
    </lineage>
</organism>
<keyword evidence="7" id="KW-1185">Reference proteome</keyword>
<accession>A0ABY4DY10</accession>
<dbReference type="InterPro" id="IPR000847">
    <property type="entry name" value="LysR_HTH_N"/>
</dbReference>
<protein>
    <submittedName>
        <fullName evidence="6">LysR family transcriptional regulator</fullName>
    </submittedName>
</protein>
<dbReference type="SUPFAM" id="SSF46785">
    <property type="entry name" value="Winged helix' DNA-binding domain"/>
    <property type="match status" value="1"/>
</dbReference>
<dbReference type="PROSITE" id="PS50931">
    <property type="entry name" value="HTH_LYSR"/>
    <property type="match status" value="1"/>
</dbReference>
<proteinExistence type="inferred from homology"/>
<dbReference type="RefSeq" id="WP_058356588.1">
    <property type="nucleotide sequence ID" value="NZ_CABKVG010000009.1"/>
</dbReference>
<comment type="similarity">
    <text evidence="1">Belongs to the LysR transcriptional regulatory family.</text>
</comment>
<evidence type="ECO:0000256" key="1">
    <source>
        <dbReference type="ARBA" id="ARBA00009437"/>
    </source>
</evidence>
<dbReference type="Gene3D" id="3.40.190.290">
    <property type="match status" value="1"/>
</dbReference>
<feature type="domain" description="HTH lysR-type" evidence="5">
    <location>
        <begin position="1"/>
        <end position="59"/>
    </location>
</feature>
<dbReference type="PANTHER" id="PTHR30537:SF35">
    <property type="entry name" value="TRANSCRIPTIONAL REGULATORY PROTEIN"/>
    <property type="match status" value="1"/>
</dbReference>
<dbReference type="InterPro" id="IPR005119">
    <property type="entry name" value="LysR_subst-bd"/>
</dbReference>
<sequence length="299" mass="33354">MDLYTHIKTFNVVARCQSFSEAAHHLNVVPSVIAKRIAQLEHITQIKLFERSTRTLEITEAGRQFLLKSNALVQELEALIDGASKQEHEIEGHIKVLGPTTLTTQHLNHVFNGFLSAHPKISLDVALVDITINPMDEGFDIAVSGRSATYEGVSELPLTPIRSRLYASPTYLAQHPVIKLPSDLHHHACLAFKPNGTAWHFPTSKGLSLVNFKPRLSLDDNVSLAQAVMSDLGIAALPHYIAKQFVDSGDLVAVLPESPLQATWFKMFIPKHKLKIERIERLAANITEYFQTEFWQGEA</sequence>
<evidence type="ECO:0000313" key="7">
    <source>
        <dbReference type="Proteomes" id="UP000832011"/>
    </source>
</evidence>
<evidence type="ECO:0000256" key="2">
    <source>
        <dbReference type="ARBA" id="ARBA00023015"/>
    </source>
</evidence>
<dbReference type="InterPro" id="IPR058163">
    <property type="entry name" value="LysR-type_TF_proteobact-type"/>
</dbReference>
<dbReference type="InterPro" id="IPR036390">
    <property type="entry name" value="WH_DNA-bd_sf"/>
</dbReference>
<dbReference type="CDD" id="cd08422">
    <property type="entry name" value="PBP2_CrgA_like"/>
    <property type="match status" value="1"/>
</dbReference>
<evidence type="ECO:0000256" key="4">
    <source>
        <dbReference type="ARBA" id="ARBA00023163"/>
    </source>
</evidence>
<dbReference type="Pfam" id="PF03466">
    <property type="entry name" value="LysR_substrate"/>
    <property type="match status" value="1"/>
</dbReference>
<keyword evidence="2" id="KW-0805">Transcription regulation</keyword>
<evidence type="ECO:0000259" key="5">
    <source>
        <dbReference type="PROSITE" id="PS50931"/>
    </source>
</evidence>
<gene>
    <name evidence="6" type="ORF">LVJ82_10760</name>
</gene>
<keyword evidence="3" id="KW-0238">DNA-binding</keyword>
<dbReference type="Pfam" id="PF00126">
    <property type="entry name" value="HTH_1"/>
    <property type="match status" value="1"/>
</dbReference>
<dbReference type="Proteomes" id="UP000832011">
    <property type="component" value="Chromosome"/>
</dbReference>
<keyword evidence="4" id="KW-0804">Transcription</keyword>
<evidence type="ECO:0000256" key="3">
    <source>
        <dbReference type="ARBA" id="ARBA00023125"/>
    </source>
</evidence>